<dbReference type="PANTHER" id="PTHR13903">
    <property type="entry name" value="PIRIN-RELATED"/>
    <property type="match status" value="1"/>
</dbReference>
<evidence type="ECO:0000256" key="2">
    <source>
        <dbReference type="ARBA" id="ARBA00008416"/>
    </source>
</evidence>
<feature type="binding site" evidence="11">
    <location>
        <position position="84"/>
    </location>
    <ligand>
        <name>Fe cation</name>
        <dbReference type="ChEBI" id="CHEBI:24875"/>
    </ligand>
</feature>
<evidence type="ECO:0000256" key="10">
    <source>
        <dbReference type="ARBA" id="ARBA00077684"/>
    </source>
</evidence>
<dbReference type="PIRSF" id="PIRSF006232">
    <property type="entry name" value="Pirin"/>
    <property type="match status" value="1"/>
</dbReference>
<accession>A0A7M7SWM3</accession>
<dbReference type="InterPro" id="IPR003829">
    <property type="entry name" value="Pirin_N_dom"/>
</dbReference>
<feature type="domain" description="Pirin C-terminal" evidence="15">
    <location>
        <begin position="199"/>
        <end position="304"/>
    </location>
</feature>
<dbReference type="SUPFAM" id="SSF51182">
    <property type="entry name" value="RmlC-like cupins"/>
    <property type="match status" value="1"/>
</dbReference>
<dbReference type="PANTHER" id="PTHR13903:SF8">
    <property type="entry name" value="PIRIN"/>
    <property type="match status" value="1"/>
</dbReference>
<feature type="binding site" evidence="11">
    <location>
        <position position="86"/>
    </location>
    <ligand>
        <name>Fe cation</name>
        <dbReference type="ChEBI" id="CHEBI:24875"/>
    </ligand>
</feature>
<dbReference type="Gene3D" id="2.60.120.10">
    <property type="entry name" value="Jelly Rolls"/>
    <property type="match status" value="2"/>
</dbReference>
<evidence type="ECO:0000259" key="15">
    <source>
        <dbReference type="Pfam" id="PF05726"/>
    </source>
</evidence>
<dbReference type="GO" id="GO:0030224">
    <property type="term" value="P:monocyte differentiation"/>
    <property type="evidence" value="ECO:0000318"/>
    <property type="project" value="GO_Central"/>
</dbReference>
<keyword evidence="11" id="KW-0408">Iron</keyword>
<dbReference type="Proteomes" id="UP000007110">
    <property type="component" value="Unassembled WGS sequence"/>
</dbReference>
<evidence type="ECO:0000256" key="12">
    <source>
        <dbReference type="RuleBase" id="RU003457"/>
    </source>
</evidence>
<dbReference type="EnsemblMetazoa" id="XM_030980827">
    <property type="protein sequence ID" value="XP_030836687"/>
    <property type="gene ID" value="LOC100890712"/>
</dbReference>
<dbReference type="GO" id="GO:0005634">
    <property type="term" value="C:nucleus"/>
    <property type="evidence" value="ECO:0000318"/>
    <property type="project" value="GO_Central"/>
</dbReference>
<dbReference type="GO" id="GO:0046872">
    <property type="term" value="F:metal ion binding"/>
    <property type="evidence" value="ECO:0007669"/>
    <property type="project" value="UniProtKB-KW"/>
</dbReference>
<evidence type="ECO:0000256" key="7">
    <source>
        <dbReference type="ARBA" id="ARBA00064668"/>
    </source>
</evidence>
<evidence type="ECO:0000256" key="8">
    <source>
        <dbReference type="ARBA" id="ARBA00066677"/>
    </source>
</evidence>
<dbReference type="AlphaFoldDB" id="A0A7M7SWM3"/>
<dbReference type="KEGG" id="spu:100890712"/>
<evidence type="ECO:0000256" key="9">
    <source>
        <dbReference type="ARBA" id="ARBA00069068"/>
    </source>
</evidence>
<comment type="function">
    <text evidence="5">Transcriptional coregulator of NF-kappa-B which facilitates binding of NF-kappa-B proteins to target kappa-B genes in a redox-state-dependent manner. May be required for efficient terminal myeloid maturation of hematopoietic cells. Has quercetin 2,3-dioxygenase activity (in vitro).</text>
</comment>
<dbReference type="EC" id="1.13.11.24" evidence="8"/>
<keyword evidence="17" id="KW-1185">Reference proteome</keyword>
<organism evidence="16 17">
    <name type="scientific">Strongylocentrotus purpuratus</name>
    <name type="common">Purple sea urchin</name>
    <dbReference type="NCBI Taxonomy" id="7668"/>
    <lineage>
        <taxon>Eukaryota</taxon>
        <taxon>Metazoa</taxon>
        <taxon>Echinodermata</taxon>
        <taxon>Eleutherozoa</taxon>
        <taxon>Echinozoa</taxon>
        <taxon>Echinoidea</taxon>
        <taxon>Euechinoidea</taxon>
        <taxon>Echinacea</taxon>
        <taxon>Camarodonta</taxon>
        <taxon>Echinidea</taxon>
        <taxon>Strongylocentrotidae</taxon>
        <taxon>Strongylocentrotus</taxon>
    </lineage>
</organism>
<dbReference type="InParanoid" id="A0A7M7SWM3"/>
<comment type="pathway">
    <text evidence="6">Flavonoid metabolism; quercetin degradation.</text>
</comment>
<dbReference type="InterPro" id="IPR012093">
    <property type="entry name" value="Pirin"/>
</dbReference>
<proteinExistence type="inferred from homology"/>
<evidence type="ECO:0000313" key="17">
    <source>
        <dbReference type="Proteomes" id="UP000007110"/>
    </source>
</evidence>
<dbReference type="Pfam" id="PF05726">
    <property type="entry name" value="Pirin_C"/>
    <property type="match status" value="1"/>
</dbReference>
<comment type="catalytic activity">
    <reaction evidence="4">
        <text>quercetin + O2 = 2-(3,4-dihydroxybenzoyloxy)-4,6-dihydroxybenzoate + CO</text>
        <dbReference type="Rhea" id="RHEA:15381"/>
        <dbReference type="ChEBI" id="CHEBI:15379"/>
        <dbReference type="ChEBI" id="CHEBI:17245"/>
        <dbReference type="ChEBI" id="CHEBI:57628"/>
        <dbReference type="ChEBI" id="CHEBI:57694"/>
        <dbReference type="EC" id="1.13.11.24"/>
    </reaction>
</comment>
<dbReference type="CDD" id="cd02247">
    <property type="entry name" value="cupin_pirin_C"/>
    <property type="match status" value="1"/>
</dbReference>
<reference evidence="17" key="1">
    <citation type="submission" date="2015-02" db="EMBL/GenBank/DDBJ databases">
        <title>Genome sequencing for Strongylocentrotus purpuratus.</title>
        <authorList>
            <person name="Murali S."/>
            <person name="Liu Y."/>
            <person name="Vee V."/>
            <person name="English A."/>
            <person name="Wang M."/>
            <person name="Skinner E."/>
            <person name="Han Y."/>
            <person name="Muzny D.M."/>
            <person name="Worley K.C."/>
            <person name="Gibbs R.A."/>
        </authorList>
    </citation>
    <scope>NUCLEOTIDE SEQUENCE</scope>
</reference>
<feature type="region of interest" description="Disordered" evidence="13">
    <location>
        <begin position="1"/>
        <end position="33"/>
    </location>
</feature>
<evidence type="ECO:0000256" key="5">
    <source>
        <dbReference type="ARBA" id="ARBA00054987"/>
    </source>
</evidence>
<dbReference type="InterPro" id="IPR011051">
    <property type="entry name" value="RmlC_Cupin_sf"/>
</dbReference>
<feature type="binding site" evidence="11">
    <location>
        <position position="128"/>
    </location>
    <ligand>
        <name>Fe cation</name>
        <dbReference type="ChEBI" id="CHEBI:24875"/>
    </ligand>
</feature>
<dbReference type="FunFam" id="2.60.120.10:FF:000055">
    <property type="entry name" value="pirin"/>
    <property type="match status" value="1"/>
</dbReference>
<evidence type="ECO:0000256" key="1">
    <source>
        <dbReference type="ARBA" id="ARBA00004123"/>
    </source>
</evidence>
<comment type="cofactor">
    <cofactor evidence="11">
        <name>Fe cation</name>
        <dbReference type="ChEBI" id="CHEBI:24875"/>
    </cofactor>
    <text evidence="11">Binds 1 Fe cation per subunit.</text>
</comment>
<evidence type="ECO:0000256" key="11">
    <source>
        <dbReference type="PIRSR" id="PIRSR006232-1"/>
    </source>
</evidence>
<evidence type="ECO:0000313" key="16">
    <source>
        <dbReference type="EnsemblMetazoa" id="XP_030836687"/>
    </source>
</evidence>
<dbReference type="GO" id="GO:0008127">
    <property type="term" value="F:quercetin 2,3-dioxygenase activity"/>
    <property type="evidence" value="ECO:0000318"/>
    <property type="project" value="GO_Central"/>
</dbReference>
<reference evidence="16" key="2">
    <citation type="submission" date="2021-01" db="UniProtKB">
        <authorList>
            <consortium name="EnsemblMetazoa"/>
        </authorList>
    </citation>
    <scope>IDENTIFICATION</scope>
</reference>
<dbReference type="Pfam" id="PF02678">
    <property type="entry name" value="Pirin"/>
    <property type="match status" value="1"/>
</dbReference>
<keyword evidence="3" id="KW-0539">Nucleus</keyword>
<protein>
    <recommendedName>
        <fullName evidence="9">Pirin</fullName>
        <ecNumber evidence="8">1.13.11.24</ecNumber>
    </recommendedName>
    <alternativeName>
        <fullName evidence="10">Probable quercetin 2,3-dioxygenase PIR</fullName>
    </alternativeName>
</protein>
<comment type="similarity">
    <text evidence="2 12">Belongs to the pirin family.</text>
</comment>
<dbReference type="OrthoDB" id="198735at2759"/>
<comment type="subunit">
    <text evidence="7">May interact with NF1/CTF1. Interacts with BCL3. Identified in a complex comprised of PIR, BLC3, NFKB1 and target DNA.</text>
</comment>
<feature type="binding site" evidence="11">
    <location>
        <position position="130"/>
    </location>
    <ligand>
        <name>Fe cation</name>
        <dbReference type="ChEBI" id="CHEBI:24875"/>
    </ligand>
</feature>
<evidence type="ECO:0000256" key="6">
    <source>
        <dbReference type="ARBA" id="ARBA00060642"/>
    </source>
</evidence>
<dbReference type="GeneID" id="100890712"/>
<feature type="domain" description="Pirin N-terminal" evidence="14">
    <location>
        <begin position="51"/>
        <end position="145"/>
    </location>
</feature>
<evidence type="ECO:0000256" key="3">
    <source>
        <dbReference type="ARBA" id="ARBA00023242"/>
    </source>
</evidence>
<evidence type="ECO:0000259" key="14">
    <source>
        <dbReference type="Pfam" id="PF02678"/>
    </source>
</evidence>
<dbReference type="CDD" id="cd02909">
    <property type="entry name" value="cupin_pirin_N"/>
    <property type="match status" value="1"/>
</dbReference>
<name>A0A7M7SWM3_STRPU</name>
<comment type="subcellular location">
    <subcellularLocation>
        <location evidence="1">Nucleus</location>
    </subcellularLocation>
</comment>
<dbReference type="RefSeq" id="XP_030836687.1">
    <property type="nucleotide sequence ID" value="XM_030980827.1"/>
</dbReference>
<sequence>MGQTGSRAKSLAKTKKPKEDKKADENDSSSSARRVVKLIESVEEEEGLGAKVQRTIGCEEFDYLDPFLRLDEFDVLKPAGFPDHPHRGYETVTYILKGCLDYEDFQGNKGSLQDGDLQWLTAGRGFVHTEMPSGEESCYGLQLWINLTSGDKMVEPSYQDIKKEDIPFESEGGARVRVIAGEALGKKSSVTTRTPTLFLDVELEEKASISQVIPQGWNAFIYILSGKANVGPEKNVKEGTKHQILVLGDGISVEASNKEAELCHFLLIAGKPLNEPVEREGNFVMNTVEEVEEGIKDHRFGRNGFENAPDWNSQSALAYLDAQF</sequence>
<keyword evidence="11" id="KW-0479">Metal-binding</keyword>
<evidence type="ECO:0000256" key="13">
    <source>
        <dbReference type="SAM" id="MobiDB-lite"/>
    </source>
</evidence>
<dbReference type="OMA" id="GRMRHRD"/>
<dbReference type="InterPro" id="IPR008778">
    <property type="entry name" value="Pirin_C_dom"/>
</dbReference>
<dbReference type="InterPro" id="IPR014710">
    <property type="entry name" value="RmlC-like_jellyroll"/>
</dbReference>
<evidence type="ECO:0000256" key="4">
    <source>
        <dbReference type="ARBA" id="ARBA00050845"/>
    </source>
</evidence>